<organism evidence="2 3">
    <name type="scientific">Saccharopolyspora erythraea</name>
    <name type="common">Streptomyces erythraeus</name>
    <dbReference type="NCBI Taxonomy" id="1836"/>
    <lineage>
        <taxon>Bacteria</taxon>
        <taxon>Bacillati</taxon>
        <taxon>Actinomycetota</taxon>
        <taxon>Actinomycetes</taxon>
        <taxon>Pseudonocardiales</taxon>
        <taxon>Pseudonocardiaceae</taxon>
        <taxon>Saccharopolyspora</taxon>
    </lineage>
</organism>
<reference evidence="3" key="1">
    <citation type="journal article" date="2019" name="Int. J. Syst. Evol. Microbiol.">
        <title>The Global Catalogue of Microorganisms (GCM) 10K type strain sequencing project: providing services to taxonomists for standard genome sequencing and annotation.</title>
        <authorList>
            <consortium name="The Broad Institute Genomics Platform"/>
            <consortium name="The Broad Institute Genome Sequencing Center for Infectious Disease"/>
            <person name="Wu L."/>
            <person name="Ma J."/>
        </authorList>
    </citation>
    <scope>NUCLEOTIDE SEQUENCE [LARGE SCALE GENOMIC DNA]</scope>
    <source>
        <strain evidence="3">JCM 10303</strain>
    </source>
</reference>
<keyword evidence="3" id="KW-1185">Reference proteome</keyword>
<dbReference type="Pfam" id="PF12680">
    <property type="entry name" value="SnoaL_2"/>
    <property type="match status" value="1"/>
</dbReference>
<comment type="caution">
    <text evidence="2">The sequence shown here is derived from an EMBL/GenBank/DDBJ whole genome shotgun (WGS) entry which is preliminary data.</text>
</comment>
<accession>A0ABP3M2C1</accession>
<dbReference type="SUPFAM" id="SSF54427">
    <property type="entry name" value="NTF2-like"/>
    <property type="match status" value="1"/>
</dbReference>
<evidence type="ECO:0000259" key="1">
    <source>
        <dbReference type="Pfam" id="PF12680"/>
    </source>
</evidence>
<dbReference type="InterPro" id="IPR037401">
    <property type="entry name" value="SnoaL-like"/>
</dbReference>
<dbReference type="EMBL" id="BAAAGS010000003">
    <property type="protein sequence ID" value="GAA0510409.1"/>
    <property type="molecule type" value="Genomic_DNA"/>
</dbReference>
<protein>
    <submittedName>
        <fullName evidence="2">Nuclear transport factor 2 family protein</fullName>
    </submittedName>
</protein>
<evidence type="ECO:0000313" key="2">
    <source>
        <dbReference type="EMBL" id="GAA0510409.1"/>
    </source>
</evidence>
<dbReference type="InterPro" id="IPR032710">
    <property type="entry name" value="NTF2-like_dom_sf"/>
</dbReference>
<feature type="domain" description="SnoaL-like" evidence="1">
    <location>
        <begin position="22"/>
        <end position="123"/>
    </location>
</feature>
<proteinExistence type="predicted"/>
<gene>
    <name evidence="2" type="ORF">GCM10009533_06560</name>
</gene>
<dbReference type="Proteomes" id="UP001500729">
    <property type="component" value="Unassembled WGS sequence"/>
</dbReference>
<evidence type="ECO:0000313" key="3">
    <source>
        <dbReference type="Proteomes" id="UP001500729"/>
    </source>
</evidence>
<name>A0ABP3M2C1_SACER</name>
<sequence length="133" mass="14680">MIEIGHTRRMPSEPERKKVAIAYCERVTAGDVEGILELFEPDAVIEDPVGTGPVAGHDALREYYRNIVDNYGSRIETGEARGSHEDTFVALPIVVTATIGGKASVVNSVDVFEINDACRITRMWAYWGPSDIR</sequence>
<dbReference type="Gene3D" id="3.10.450.50">
    <property type="match status" value="1"/>
</dbReference>